<protein>
    <recommendedName>
        <fullName evidence="4">Ricin B lectin domain-containing protein</fullName>
    </recommendedName>
</protein>
<reference evidence="2" key="1">
    <citation type="submission" date="2014-09" db="EMBL/GenBank/DDBJ databases">
        <title>Genome sequence of the luminous mushroom Mycena chlorophos for searching fungal bioluminescence genes.</title>
        <authorList>
            <person name="Tanaka Y."/>
            <person name="Kasuga D."/>
            <person name="Oba Y."/>
            <person name="Hase S."/>
            <person name="Sato K."/>
            <person name="Oba Y."/>
            <person name="Sakakibara Y."/>
        </authorList>
    </citation>
    <scope>NUCLEOTIDE SEQUENCE</scope>
</reference>
<evidence type="ECO:0000256" key="1">
    <source>
        <dbReference type="SAM" id="MobiDB-lite"/>
    </source>
</evidence>
<evidence type="ECO:0000313" key="2">
    <source>
        <dbReference type="EMBL" id="GAT46875.1"/>
    </source>
</evidence>
<keyword evidence="3" id="KW-1185">Reference proteome</keyword>
<dbReference type="SUPFAM" id="SSF50370">
    <property type="entry name" value="Ricin B-like lectins"/>
    <property type="match status" value="1"/>
</dbReference>
<sequence length="266" mass="28692">MHGANYYDDIHGLETGLRVALPPELESRASRPDRLAPTANLKHLSFRLLYTPFRVMMIPTRPAMFLVCTPLNGHSSSIQQISVSPSLSFKLTDIRTLPNKRPGRKHTLGQVQHSGPRPTLGVGQNRLARPSKHRHVLDLANTVNPLISQTLNPSPTLNQQWSLALVNSGNYVLANGVGKPGQPVVVTWDTSAGTTSPLFMQAIAGETTSLAFAVNCVNDTSAYLVDGATGLALSAWGAMPGSTKSPITLENFIESPAQAWTFHALD</sequence>
<evidence type="ECO:0008006" key="4">
    <source>
        <dbReference type="Google" id="ProtNLM"/>
    </source>
</evidence>
<dbReference type="EMBL" id="DF842913">
    <property type="protein sequence ID" value="GAT46875.1"/>
    <property type="molecule type" value="Genomic_DNA"/>
</dbReference>
<organism evidence="2 3">
    <name type="scientific">Mycena chlorophos</name>
    <name type="common">Agaric fungus</name>
    <name type="synonym">Agaricus chlorophos</name>
    <dbReference type="NCBI Taxonomy" id="658473"/>
    <lineage>
        <taxon>Eukaryota</taxon>
        <taxon>Fungi</taxon>
        <taxon>Dikarya</taxon>
        <taxon>Basidiomycota</taxon>
        <taxon>Agaricomycotina</taxon>
        <taxon>Agaricomycetes</taxon>
        <taxon>Agaricomycetidae</taxon>
        <taxon>Agaricales</taxon>
        <taxon>Marasmiineae</taxon>
        <taxon>Mycenaceae</taxon>
        <taxon>Mycena</taxon>
    </lineage>
</organism>
<accession>A0ABQ0L7F3</accession>
<dbReference type="InterPro" id="IPR035992">
    <property type="entry name" value="Ricin_B-like_lectins"/>
</dbReference>
<feature type="region of interest" description="Disordered" evidence="1">
    <location>
        <begin position="98"/>
        <end position="126"/>
    </location>
</feature>
<gene>
    <name evidence="2" type="ORF">MCHLO_04374</name>
</gene>
<name>A0ABQ0L7F3_MYCCL</name>
<evidence type="ECO:0000313" key="3">
    <source>
        <dbReference type="Proteomes" id="UP000815677"/>
    </source>
</evidence>
<proteinExistence type="predicted"/>
<dbReference type="Proteomes" id="UP000815677">
    <property type="component" value="Unassembled WGS sequence"/>
</dbReference>